<accession>A0A972JJ18</accession>
<organism evidence="4 5">
    <name type="scientific">Flavobacterium silvaticum</name>
    <dbReference type="NCBI Taxonomy" id="1852020"/>
    <lineage>
        <taxon>Bacteria</taxon>
        <taxon>Pseudomonadati</taxon>
        <taxon>Bacteroidota</taxon>
        <taxon>Flavobacteriia</taxon>
        <taxon>Flavobacteriales</taxon>
        <taxon>Flavobacteriaceae</taxon>
        <taxon>Flavobacterium</taxon>
    </lineage>
</organism>
<feature type="domain" description="Gingipain" evidence="2">
    <location>
        <begin position="185"/>
        <end position="391"/>
    </location>
</feature>
<feature type="domain" description="Secretion system C-terminal sorting" evidence="3">
    <location>
        <begin position="610"/>
        <end position="679"/>
    </location>
</feature>
<dbReference type="EMBL" id="JAAMPU010000107">
    <property type="protein sequence ID" value="NMH28888.1"/>
    <property type="molecule type" value="Genomic_DNA"/>
</dbReference>
<evidence type="ECO:0000259" key="3">
    <source>
        <dbReference type="Pfam" id="PF18962"/>
    </source>
</evidence>
<dbReference type="InterPro" id="IPR013783">
    <property type="entry name" value="Ig-like_fold"/>
</dbReference>
<evidence type="ECO:0000313" key="5">
    <source>
        <dbReference type="Proteomes" id="UP000712080"/>
    </source>
</evidence>
<dbReference type="Pfam" id="PF18962">
    <property type="entry name" value="Por_Secre_tail"/>
    <property type="match status" value="1"/>
</dbReference>
<sequence>MVKQLLQIIVLSVCFQSVGQNFNFNFNTTGQRVCLVSAEVDTQAPSVTIKFLDAASNTNHPTRLYRRPMFGNGSDWVLVADAIPAGTVQWTDTNVNAGETWEYQARRTNTWFYAGESHDAIGYTIGSLLSDHTNYSGQVILLVADNIASGLAEKYHRLKKELSGDGWQIDEIIVPKATSWDSGNTVVGIRNQIIAVYNEAPSDDKPKALFILGHVPMPRSGTGSAVAPDEHDQNKGARGCDAYYADVDGIFTDTQTFNPGGLQTPLAINLPGDFKWDQDFFPSDVEMAFGRVDFEDVDDVAGSELTMMETYLDKLHNYKTVAAGWNMGEKSAFFIGYDNSNDGSYRSLPNISKPENVFQEPSGQTHPQWVSQNGPFQFYMQNQEVPDMNQWNTYGMEAAIYSSDQSYWGWNDVPQDNYIYSRIRALLATPTKVVATIWTTTGVNTFQQACSGEPIGFAVREIMNHNAQNNKLERVPQNWDTAAWQNRTHFAFNGDPTIRLYQVPAIGSVTLSEVGNQAVLDWESVNGETIGYHVYESVTEFGKYERLTSAPITGNTYQIADYHHTYWYMVRPVSVKESGCGSFLMAGNGASVLGEFVLSDTEFSSDEITIYPNPAKSILNFKGIDQSALIEVFSIDGRRIKSEMISVDSLHLDLSDMVSGNYLLKIKKGDSTSVKRLIIN</sequence>
<comment type="caution">
    <text evidence="4">The sequence shown here is derived from an EMBL/GenBank/DDBJ whole genome shotgun (WGS) entry which is preliminary data.</text>
</comment>
<evidence type="ECO:0000259" key="2">
    <source>
        <dbReference type="Pfam" id="PF01364"/>
    </source>
</evidence>
<dbReference type="Gene3D" id="2.60.40.10">
    <property type="entry name" value="Immunoglobulins"/>
    <property type="match status" value="1"/>
</dbReference>
<keyword evidence="5" id="KW-1185">Reference proteome</keyword>
<keyword evidence="1" id="KW-0732">Signal</keyword>
<reference evidence="4" key="1">
    <citation type="submission" date="2020-02" db="EMBL/GenBank/DDBJ databases">
        <title>Flavobacterium sp. genome.</title>
        <authorList>
            <person name="Jung H.S."/>
            <person name="Baek J.H."/>
            <person name="Jeon C.O."/>
        </authorList>
    </citation>
    <scope>NUCLEOTIDE SEQUENCE</scope>
    <source>
        <strain evidence="4">SE-s28</strain>
    </source>
</reference>
<protein>
    <submittedName>
        <fullName evidence="4">T9SS type A sorting domain-containing protein</fullName>
    </submittedName>
</protein>
<dbReference type="InterPro" id="IPR001769">
    <property type="entry name" value="Gingipain"/>
</dbReference>
<dbReference type="Proteomes" id="UP000712080">
    <property type="component" value="Unassembled WGS sequence"/>
</dbReference>
<gene>
    <name evidence="4" type="ORF">G6047_12660</name>
</gene>
<evidence type="ECO:0000256" key="1">
    <source>
        <dbReference type="ARBA" id="ARBA00022729"/>
    </source>
</evidence>
<proteinExistence type="predicted"/>
<dbReference type="NCBIfam" id="TIGR04183">
    <property type="entry name" value="Por_Secre_tail"/>
    <property type="match status" value="1"/>
</dbReference>
<dbReference type="RefSeq" id="WP_169527994.1">
    <property type="nucleotide sequence ID" value="NZ_JAAMPU010000107.1"/>
</dbReference>
<dbReference type="InterPro" id="IPR026444">
    <property type="entry name" value="Secre_tail"/>
</dbReference>
<dbReference type="AlphaFoldDB" id="A0A972JJ18"/>
<evidence type="ECO:0000313" key="4">
    <source>
        <dbReference type="EMBL" id="NMH28888.1"/>
    </source>
</evidence>
<name>A0A972JJ18_9FLAO</name>
<dbReference type="Pfam" id="PF01364">
    <property type="entry name" value="Peptidase_C25"/>
    <property type="match status" value="1"/>
</dbReference>